<dbReference type="Proteomes" id="UP001501844">
    <property type="component" value="Unassembled WGS sequence"/>
</dbReference>
<evidence type="ECO:0000313" key="2">
    <source>
        <dbReference type="Proteomes" id="UP001501844"/>
    </source>
</evidence>
<comment type="caution">
    <text evidence="1">The sequence shown here is derived from an EMBL/GenBank/DDBJ whole genome shotgun (WGS) entry which is preliminary data.</text>
</comment>
<protein>
    <recommendedName>
        <fullName evidence="3">Lipocalin-like domain-containing protein</fullName>
    </recommendedName>
</protein>
<name>A0ABP8FSC3_9BACT</name>
<evidence type="ECO:0008006" key="3">
    <source>
        <dbReference type="Google" id="ProtNLM"/>
    </source>
</evidence>
<reference evidence="2" key="1">
    <citation type="journal article" date="2019" name="Int. J. Syst. Evol. Microbiol.">
        <title>The Global Catalogue of Microorganisms (GCM) 10K type strain sequencing project: providing services to taxonomists for standard genome sequencing and annotation.</title>
        <authorList>
            <consortium name="The Broad Institute Genomics Platform"/>
            <consortium name="The Broad Institute Genome Sequencing Center for Infectious Disease"/>
            <person name="Wu L."/>
            <person name="Ma J."/>
        </authorList>
    </citation>
    <scope>NUCLEOTIDE SEQUENCE [LARGE SCALE GENOMIC DNA]</scope>
    <source>
        <strain evidence="2">JCM 17917</strain>
    </source>
</reference>
<sequence>MPDQESKLFVVPTIIPPIMKITRFLALALCVGVFSACEKDEDEVANNLHHQWKVYSTKTVKRGGSEACAYQTKPSDMDFTPGENCQYDDVYDFTNTRDLLITNGNNKCDNNEPATVNKSYERKDNKLIIAGQEYTIVRLTKDTLILDYCLPLAPITGFTNAKLGMKLVRNK</sequence>
<organism evidence="1 2">
    <name type="scientific">Nibribacter koreensis</name>
    <dbReference type="NCBI Taxonomy" id="1084519"/>
    <lineage>
        <taxon>Bacteria</taxon>
        <taxon>Pseudomonadati</taxon>
        <taxon>Bacteroidota</taxon>
        <taxon>Cytophagia</taxon>
        <taxon>Cytophagales</taxon>
        <taxon>Hymenobacteraceae</taxon>
        <taxon>Nibribacter</taxon>
    </lineage>
</organism>
<gene>
    <name evidence="1" type="ORF">GCM10023183_27600</name>
</gene>
<proteinExistence type="predicted"/>
<dbReference type="EMBL" id="BAABGX010000002">
    <property type="protein sequence ID" value="GAA4310027.1"/>
    <property type="molecule type" value="Genomic_DNA"/>
</dbReference>
<keyword evidence="2" id="KW-1185">Reference proteome</keyword>
<evidence type="ECO:0000313" key="1">
    <source>
        <dbReference type="EMBL" id="GAA4310027.1"/>
    </source>
</evidence>
<accession>A0ABP8FSC3</accession>